<dbReference type="InterPro" id="IPR050090">
    <property type="entry name" value="Tyrosine_recombinase_XerCD"/>
</dbReference>
<dbReference type="PROSITE" id="PS51898">
    <property type="entry name" value="TYR_RECOMBINASE"/>
    <property type="match status" value="1"/>
</dbReference>
<dbReference type="RefSeq" id="WP_210652084.1">
    <property type="nucleotide sequence ID" value="NZ_JAGKQQ010000001.1"/>
</dbReference>
<dbReference type="Proteomes" id="UP000676565">
    <property type="component" value="Unassembled WGS sequence"/>
</dbReference>
<feature type="domain" description="Tyr recombinase" evidence="2">
    <location>
        <begin position="249"/>
        <end position="424"/>
    </location>
</feature>
<sequence length="429" mass="46986">MAQGDETVVEYRGEKMNLVELSKRCGISVKTLYARIFTYGKTVEEAATVPVRRASLYGGRPAAGVPRPVPKLKRHPSGRAYSRWRMTGKINERYFGKHGSAEANTAYRKFATDWVAGKYDAATGSGMKNAGGVSVASLAEQWMVHVRDYYTKDGKPTSEVKTCLAAVRLVLEGVENRLATDFDPAALRACRQILIDWGTARSTVNAYINRVVRMFGWGAGQSLVPPGVHGALRLVEKLKAGRSAAPDRPKKRPATDAQIKATIPHLTPSDPERRVKIAAMVRLQRLTGMRSGEVCALEVGDLEHTTDVWIYRVGKANKNRHRGKAQTYYLGPKSIALLTPYLEGNPVGPIFGEGTEDYSHAISRASVKAGSRWSPHQLRHALATEVAEKFRSLDYAAAAIGDTNAVASAVYVHLDPQMRAKIEIARAMG</sequence>
<accession>A0ABS5BJY4</accession>
<dbReference type="CDD" id="cd00397">
    <property type="entry name" value="DNA_BRE_C"/>
    <property type="match status" value="1"/>
</dbReference>
<protein>
    <submittedName>
        <fullName evidence="3">Site-specific integrase</fullName>
    </submittedName>
</protein>
<dbReference type="PANTHER" id="PTHR30349:SF64">
    <property type="entry name" value="PROPHAGE INTEGRASE INTD-RELATED"/>
    <property type="match status" value="1"/>
</dbReference>
<name>A0ABS5BJY4_9BACT</name>
<organism evidence="3 4">
    <name type="scientific">Gemmata palustris</name>
    <dbReference type="NCBI Taxonomy" id="2822762"/>
    <lineage>
        <taxon>Bacteria</taxon>
        <taxon>Pseudomonadati</taxon>
        <taxon>Planctomycetota</taxon>
        <taxon>Planctomycetia</taxon>
        <taxon>Gemmatales</taxon>
        <taxon>Gemmataceae</taxon>
        <taxon>Gemmata</taxon>
    </lineage>
</organism>
<keyword evidence="1" id="KW-0233">DNA recombination</keyword>
<dbReference type="Gene3D" id="1.10.443.10">
    <property type="entry name" value="Intergrase catalytic core"/>
    <property type="match status" value="1"/>
</dbReference>
<dbReference type="InterPro" id="IPR011010">
    <property type="entry name" value="DNA_brk_join_enz"/>
</dbReference>
<evidence type="ECO:0000313" key="3">
    <source>
        <dbReference type="EMBL" id="MBP3954016.1"/>
    </source>
</evidence>
<dbReference type="InterPro" id="IPR002104">
    <property type="entry name" value="Integrase_catalytic"/>
</dbReference>
<evidence type="ECO:0000259" key="2">
    <source>
        <dbReference type="PROSITE" id="PS51898"/>
    </source>
</evidence>
<dbReference type="PANTHER" id="PTHR30349">
    <property type="entry name" value="PHAGE INTEGRASE-RELATED"/>
    <property type="match status" value="1"/>
</dbReference>
<evidence type="ECO:0000256" key="1">
    <source>
        <dbReference type="ARBA" id="ARBA00023172"/>
    </source>
</evidence>
<dbReference type="SUPFAM" id="SSF56349">
    <property type="entry name" value="DNA breaking-rejoining enzymes"/>
    <property type="match status" value="1"/>
</dbReference>
<reference evidence="3 4" key="1">
    <citation type="submission" date="2021-04" db="EMBL/GenBank/DDBJ databases">
        <authorList>
            <person name="Ivanova A."/>
        </authorList>
    </citation>
    <scope>NUCLEOTIDE SEQUENCE [LARGE SCALE GENOMIC DNA]</scope>
    <source>
        <strain evidence="3 4">G18</strain>
    </source>
</reference>
<evidence type="ECO:0000313" key="4">
    <source>
        <dbReference type="Proteomes" id="UP000676565"/>
    </source>
</evidence>
<gene>
    <name evidence="3" type="ORF">J8F10_01720</name>
</gene>
<keyword evidence="4" id="KW-1185">Reference proteome</keyword>
<dbReference type="InterPro" id="IPR013762">
    <property type="entry name" value="Integrase-like_cat_sf"/>
</dbReference>
<dbReference type="Pfam" id="PF00589">
    <property type="entry name" value="Phage_integrase"/>
    <property type="match status" value="1"/>
</dbReference>
<comment type="caution">
    <text evidence="3">The sequence shown here is derived from an EMBL/GenBank/DDBJ whole genome shotgun (WGS) entry which is preliminary data.</text>
</comment>
<proteinExistence type="predicted"/>
<dbReference type="EMBL" id="JAGKQQ010000001">
    <property type="protein sequence ID" value="MBP3954016.1"/>
    <property type="molecule type" value="Genomic_DNA"/>
</dbReference>